<evidence type="ECO:0000313" key="3">
    <source>
        <dbReference type="EMBL" id="MDY0745349.1"/>
    </source>
</evidence>
<dbReference type="Pfam" id="PF10005">
    <property type="entry name" value="Zn_ribbon_DZR_6"/>
    <property type="match status" value="1"/>
</dbReference>
<dbReference type="PIRSF" id="PIRSF012641">
    <property type="entry name" value="UCP012641"/>
    <property type="match status" value="1"/>
</dbReference>
<feature type="domain" description="Zinc-ribbon" evidence="2">
    <location>
        <begin position="4"/>
        <end position="93"/>
    </location>
</feature>
<reference evidence="3 4" key="1">
    <citation type="submission" date="2023-11" db="EMBL/GenBank/DDBJ databases">
        <title>Paucibacter sp. nov., isolated from fresh soil in Korea.</title>
        <authorList>
            <person name="Le N.T.T."/>
        </authorList>
    </citation>
    <scope>NUCLEOTIDE SEQUENCE [LARGE SCALE GENOMIC DNA]</scope>
    <source>
        <strain evidence="3 4">R3-3</strain>
    </source>
</reference>
<organism evidence="3 4">
    <name type="scientific">Roseateles agri</name>
    <dbReference type="NCBI Taxonomy" id="3098619"/>
    <lineage>
        <taxon>Bacteria</taxon>
        <taxon>Pseudomonadati</taxon>
        <taxon>Pseudomonadota</taxon>
        <taxon>Betaproteobacteria</taxon>
        <taxon>Burkholderiales</taxon>
        <taxon>Sphaerotilaceae</taxon>
        <taxon>Roseateles</taxon>
    </lineage>
</organism>
<accession>A0ABU5DJD0</accession>
<evidence type="ECO:0000256" key="1">
    <source>
        <dbReference type="SAM" id="MobiDB-lite"/>
    </source>
</evidence>
<comment type="caution">
    <text evidence="3">The sequence shown here is derived from an EMBL/GenBank/DDBJ whole genome shotgun (WGS) entry which is preliminary data.</text>
</comment>
<dbReference type="EMBL" id="JAXCLA010000004">
    <property type="protein sequence ID" value="MDY0745349.1"/>
    <property type="molecule type" value="Genomic_DNA"/>
</dbReference>
<dbReference type="Proteomes" id="UP001285263">
    <property type="component" value="Unassembled WGS sequence"/>
</dbReference>
<keyword evidence="4" id="KW-1185">Reference proteome</keyword>
<dbReference type="Pfam" id="PF15887">
    <property type="entry name" value="Peptidase_Mx"/>
    <property type="match status" value="1"/>
</dbReference>
<protein>
    <submittedName>
        <fullName evidence="3">Zinc-binding metallopeptidase</fullName>
    </submittedName>
</protein>
<dbReference type="RefSeq" id="WP_320423258.1">
    <property type="nucleotide sequence ID" value="NZ_JAXCLA010000004.1"/>
</dbReference>
<evidence type="ECO:0000259" key="2">
    <source>
        <dbReference type="Pfam" id="PF10005"/>
    </source>
</evidence>
<dbReference type="InterPro" id="IPR031321">
    <property type="entry name" value="UCP012641"/>
</dbReference>
<dbReference type="InterPro" id="IPR011201">
    <property type="entry name" value="Zinc-ribbon_6_bact"/>
</dbReference>
<gene>
    <name evidence="3" type="ORF">SNE35_12580</name>
</gene>
<dbReference type="Gene3D" id="3.40.390.70">
    <property type="match status" value="1"/>
</dbReference>
<sequence length="376" mass="41963">MRMMHCGRCGARVFFDNTACERCGARLGFVPAEMTLIAFDEGWQRLGPAGPAQKPCCNYDDPVLPVCNWMLPADSGEELCLSCRTTAVIPALDKPENRLAWARIEQAKRRLFHGLLSLRLPVPNKQDDAEAGLSFEFLEALTPTESVLTGHAQGTITLNIAEADDAQREQARTSLGEPYRTLLGHFRHEVGHYYWDRLVRGSRRWLGEFRQLFGNERADYAQALQRHYAAPAADWSQRHVSAYASSHPWEDWAECFAHYLHMQDALETAAGWGLSMADALPAPCSPVAPRPLDLKAPLAPQLIEQWLPLSQFVNAMDRCLGTRDSYPFVLPTPVVAKLDFIHRLVASQTRRRRGILARPQASPLPLPSAPTQGTSA</sequence>
<proteinExistence type="predicted"/>
<feature type="region of interest" description="Disordered" evidence="1">
    <location>
        <begin position="356"/>
        <end position="376"/>
    </location>
</feature>
<name>A0ABU5DJD0_9BURK</name>
<evidence type="ECO:0000313" key="4">
    <source>
        <dbReference type="Proteomes" id="UP001285263"/>
    </source>
</evidence>